<feature type="transmembrane region" description="Helical" evidence="1">
    <location>
        <begin position="183"/>
        <end position="205"/>
    </location>
</feature>
<keyword evidence="1" id="KW-0812">Transmembrane</keyword>
<feature type="transmembrane region" description="Helical" evidence="1">
    <location>
        <begin position="80"/>
        <end position="110"/>
    </location>
</feature>
<feature type="transmembrane region" description="Helical" evidence="1">
    <location>
        <begin position="319"/>
        <end position="337"/>
    </location>
</feature>
<name>A0A0N9WXS4_PSEFL</name>
<evidence type="ECO:0008006" key="4">
    <source>
        <dbReference type="Google" id="ProtNLM"/>
    </source>
</evidence>
<dbReference type="RefSeq" id="WP_060742447.1">
    <property type="nucleotide sequence ID" value="NZ_CP012831.1"/>
</dbReference>
<evidence type="ECO:0000256" key="1">
    <source>
        <dbReference type="SAM" id="Phobius"/>
    </source>
</evidence>
<feature type="transmembrane region" description="Helical" evidence="1">
    <location>
        <begin position="142"/>
        <end position="163"/>
    </location>
</feature>
<organism evidence="2 3">
    <name type="scientific">Pseudomonas fluorescens</name>
    <dbReference type="NCBI Taxonomy" id="294"/>
    <lineage>
        <taxon>Bacteria</taxon>
        <taxon>Pseudomonadati</taxon>
        <taxon>Pseudomonadota</taxon>
        <taxon>Gammaproteobacteria</taxon>
        <taxon>Pseudomonadales</taxon>
        <taxon>Pseudomonadaceae</taxon>
        <taxon>Pseudomonas</taxon>
    </lineage>
</organism>
<evidence type="ECO:0000313" key="2">
    <source>
        <dbReference type="EMBL" id="ALI10351.1"/>
    </source>
</evidence>
<feature type="transmembrane region" description="Helical" evidence="1">
    <location>
        <begin position="217"/>
        <end position="236"/>
    </location>
</feature>
<dbReference type="Proteomes" id="UP000059425">
    <property type="component" value="Chromosome"/>
</dbReference>
<dbReference type="EMBL" id="CP012831">
    <property type="protein sequence ID" value="ALI10351.1"/>
    <property type="molecule type" value="Genomic_DNA"/>
</dbReference>
<sequence length="340" mass="37835">MSTNTSVKMPWFVSAKVDTLAILVGGPLISVALLLAIMQGPAFLVGALLFALFLDIPHVLHTHVRLFAEPLEYQRHKVQFWAGLVVISVLCVALYSLNALPWLVAIWVYWQPYHVCKQHFGVAALYAKKAGYKHSTLPIRNMVLAGFAAPLIYRITHGGFHFGNYELFEQTLPFANISIPTPALAPFWAWLAYAVFAGTTLQFLVAERRQQRHQEGLPRFVLVMLAVSLGLYNAAYLLVSDLYALILIGTSIHALQYHLVCTSTVMAGLRRTETQPAVTGALGVAHGWVKRMGAKPWIWFSTLGLASLLVLSLEMPSVGLVPLIIVLHHFYLDGVIWKRR</sequence>
<keyword evidence="1" id="KW-0472">Membrane</keyword>
<protein>
    <recommendedName>
        <fullName evidence="4">Beta-carotene 15,15'-dioxygenase</fullName>
    </recommendedName>
</protein>
<feature type="transmembrane region" description="Helical" evidence="1">
    <location>
        <begin position="20"/>
        <end position="37"/>
    </location>
</feature>
<gene>
    <name evidence="2" type="ORF">AO356_27240</name>
</gene>
<dbReference type="OrthoDB" id="127712at2"/>
<reference evidence="2 3" key="2">
    <citation type="journal article" date="2018" name="Nature">
        <title>Mutant phenotypes for thousands of bacterial genes of unknown function.</title>
        <authorList>
            <person name="Price M.N."/>
            <person name="Wetmore K.M."/>
            <person name="Waters R.J."/>
            <person name="Callaghan M."/>
            <person name="Ray J."/>
            <person name="Liu H."/>
            <person name="Kuehl J.V."/>
            <person name="Melnyk R.A."/>
            <person name="Lamson J.S."/>
            <person name="Suh Y."/>
            <person name="Carlson H.K."/>
            <person name="Esquivel Z."/>
            <person name="Sadeeshkumar H."/>
            <person name="Chakraborty R."/>
            <person name="Zane G.M."/>
            <person name="Rubin B.E."/>
            <person name="Wall J.D."/>
            <person name="Visel A."/>
            <person name="Bristow J."/>
            <person name="Blow M.J."/>
            <person name="Arkin A.P."/>
            <person name="Deutschbauer A.M."/>
        </authorList>
    </citation>
    <scope>NUCLEOTIDE SEQUENCE [LARGE SCALE GENOMIC DNA]</scope>
    <source>
        <strain evidence="2 3">FW300-N2C3</strain>
    </source>
</reference>
<proteinExistence type="predicted"/>
<feature type="transmembrane region" description="Helical" evidence="1">
    <location>
        <begin position="42"/>
        <end position="60"/>
    </location>
</feature>
<keyword evidence="1" id="KW-1133">Transmembrane helix</keyword>
<accession>A0A0N9WXS4</accession>
<reference evidence="3" key="1">
    <citation type="submission" date="2015-09" db="EMBL/GenBank/DDBJ databases">
        <title>Whole genome sequence of Pseudomonas fluorescens FW300-N2C3.</title>
        <authorList>
            <person name="Ray J."/>
            <person name="Melnyk R."/>
            <person name="Deutschbauer A."/>
        </authorList>
    </citation>
    <scope>NUCLEOTIDE SEQUENCE [LARGE SCALE GENOMIC DNA]</scope>
    <source>
        <strain evidence="3">FW300-N2C3</strain>
    </source>
</reference>
<dbReference type="AlphaFoldDB" id="A0A0N9WXS4"/>
<evidence type="ECO:0000313" key="3">
    <source>
        <dbReference type="Proteomes" id="UP000059425"/>
    </source>
</evidence>